<dbReference type="Gene3D" id="3.40.525.10">
    <property type="entry name" value="CRAL-TRIO lipid binding domain"/>
    <property type="match status" value="1"/>
</dbReference>
<evidence type="ECO:0000259" key="1">
    <source>
        <dbReference type="Pfam" id="PF00650"/>
    </source>
</evidence>
<dbReference type="CDD" id="cd00170">
    <property type="entry name" value="SEC14"/>
    <property type="match status" value="1"/>
</dbReference>
<evidence type="ECO:0000313" key="2">
    <source>
        <dbReference type="EMBL" id="OXA49879.1"/>
    </source>
</evidence>
<name>A0A226DXB9_FOLCA</name>
<dbReference type="GO" id="GO:0016020">
    <property type="term" value="C:membrane"/>
    <property type="evidence" value="ECO:0007669"/>
    <property type="project" value="TreeGrafter"/>
</dbReference>
<accession>A0A226DXB9</accession>
<dbReference type="Pfam" id="PF00650">
    <property type="entry name" value="CRAL_TRIO"/>
    <property type="match status" value="1"/>
</dbReference>
<organism evidence="2 3">
    <name type="scientific">Folsomia candida</name>
    <name type="common">Springtail</name>
    <dbReference type="NCBI Taxonomy" id="158441"/>
    <lineage>
        <taxon>Eukaryota</taxon>
        <taxon>Metazoa</taxon>
        <taxon>Ecdysozoa</taxon>
        <taxon>Arthropoda</taxon>
        <taxon>Hexapoda</taxon>
        <taxon>Collembola</taxon>
        <taxon>Entomobryomorpha</taxon>
        <taxon>Isotomoidea</taxon>
        <taxon>Isotomidae</taxon>
        <taxon>Proisotominae</taxon>
        <taxon>Folsomia</taxon>
    </lineage>
</organism>
<dbReference type="PANTHER" id="PTHR10174">
    <property type="entry name" value="ALPHA-TOCOPHEROL TRANSFER PROTEIN-RELATED"/>
    <property type="match status" value="1"/>
</dbReference>
<dbReference type="GO" id="GO:1902936">
    <property type="term" value="F:phosphatidylinositol bisphosphate binding"/>
    <property type="evidence" value="ECO:0007669"/>
    <property type="project" value="TreeGrafter"/>
</dbReference>
<gene>
    <name evidence="2" type="ORF">Fcan01_15929</name>
</gene>
<dbReference type="EMBL" id="LNIX01000010">
    <property type="protein sequence ID" value="OXA49879.1"/>
    <property type="molecule type" value="Genomic_DNA"/>
</dbReference>
<feature type="domain" description="CRAL-TRIO" evidence="1">
    <location>
        <begin position="160"/>
        <end position="242"/>
    </location>
</feature>
<sequence length="302" mass="33916">MAGSCVSEFPPSKETKSGQESFCVAELRRLVLQDEELRPINFFLEDAFLLHFCTFKKYDVPETFKQQARSDVLSGLESFAVCTSFLTLICLVYYIVDPGGTAPRAVRPGECLSTSLHRRYGAAMQIQNYCAIHCFKYPARTERSIPSKCKLLGAGITNKLRNRDKNNRVVFLDSIGRWDYARGDFDDLLSLAFLQLEDAIRSVPSSADEGVVLLHDLGGVKISNLRIFTPARIRMIVDFYKVFVHSSYESLHAEVSKSILPTSLGGILEDNEAIDDTVEARIVAREEMYQGLTELSFSRAKV</sequence>
<protein>
    <submittedName>
        <fullName evidence="2">Retinaldehyde-binding protein 1</fullName>
    </submittedName>
</protein>
<dbReference type="InterPro" id="IPR036865">
    <property type="entry name" value="CRAL-TRIO_dom_sf"/>
</dbReference>
<comment type="caution">
    <text evidence="2">The sequence shown here is derived from an EMBL/GenBank/DDBJ whole genome shotgun (WGS) entry which is preliminary data.</text>
</comment>
<reference evidence="2 3" key="1">
    <citation type="submission" date="2015-12" db="EMBL/GenBank/DDBJ databases">
        <title>The genome of Folsomia candida.</title>
        <authorList>
            <person name="Faddeeva A."/>
            <person name="Derks M.F."/>
            <person name="Anvar Y."/>
            <person name="Smit S."/>
            <person name="Van Straalen N."/>
            <person name="Roelofs D."/>
        </authorList>
    </citation>
    <scope>NUCLEOTIDE SEQUENCE [LARGE SCALE GENOMIC DNA]</scope>
    <source>
        <strain evidence="2 3">VU population</strain>
        <tissue evidence="2">Whole body</tissue>
    </source>
</reference>
<dbReference type="Proteomes" id="UP000198287">
    <property type="component" value="Unassembled WGS sequence"/>
</dbReference>
<proteinExistence type="predicted"/>
<keyword evidence="3" id="KW-1185">Reference proteome</keyword>
<dbReference type="PANTHER" id="PTHR10174:SF130">
    <property type="entry name" value="ALPHA-TOCOPHEROL TRANSFER PROTEIN-LIKE"/>
    <property type="match status" value="1"/>
</dbReference>
<dbReference type="SUPFAM" id="SSF52087">
    <property type="entry name" value="CRAL/TRIO domain"/>
    <property type="match status" value="1"/>
</dbReference>
<dbReference type="InterPro" id="IPR001251">
    <property type="entry name" value="CRAL-TRIO_dom"/>
</dbReference>
<dbReference type="AlphaFoldDB" id="A0A226DXB9"/>
<evidence type="ECO:0000313" key="3">
    <source>
        <dbReference type="Proteomes" id="UP000198287"/>
    </source>
</evidence>